<proteinExistence type="predicted"/>
<gene>
    <name evidence="1" type="ORF">CA12_11540</name>
</gene>
<accession>A0A517P6S5</accession>
<protein>
    <submittedName>
        <fullName evidence="1">Uncharacterized protein</fullName>
    </submittedName>
</protein>
<organism evidence="1 2">
    <name type="scientific">Alienimonas californiensis</name>
    <dbReference type="NCBI Taxonomy" id="2527989"/>
    <lineage>
        <taxon>Bacteria</taxon>
        <taxon>Pseudomonadati</taxon>
        <taxon>Planctomycetota</taxon>
        <taxon>Planctomycetia</taxon>
        <taxon>Planctomycetales</taxon>
        <taxon>Planctomycetaceae</taxon>
        <taxon>Alienimonas</taxon>
    </lineage>
</organism>
<name>A0A517P6S5_9PLAN</name>
<dbReference type="KEGG" id="acaf:CA12_11540"/>
<dbReference type="RefSeq" id="WP_165700579.1">
    <property type="nucleotide sequence ID" value="NZ_CP036265.1"/>
</dbReference>
<sequence>MYRSIAPSAVRPAVAVLAVVLPPAARMLGRSAIALAAVGLVTGPLGRGLRRPRP</sequence>
<reference evidence="1 2" key="1">
    <citation type="submission" date="2019-02" db="EMBL/GenBank/DDBJ databases">
        <title>Deep-cultivation of Planctomycetes and their phenomic and genomic characterization uncovers novel biology.</title>
        <authorList>
            <person name="Wiegand S."/>
            <person name="Jogler M."/>
            <person name="Boedeker C."/>
            <person name="Pinto D."/>
            <person name="Vollmers J."/>
            <person name="Rivas-Marin E."/>
            <person name="Kohn T."/>
            <person name="Peeters S.H."/>
            <person name="Heuer A."/>
            <person name="Rast P."/>
            <person name="Oberbeckmann S."/>
            <person name="Bunk B."/>
            <person name="Jeske O."/>
            <person name="Meyerdierks A."/>
            <person name="Storesund J.E."/>
            <person name="Kallscheuer N."/>
            <person name="Luecker S."/>
            <person name="Lage O.M."/>
            <person name="Pohl T."/>
            <person name="Merkel B.J."/>
            <person name="Hornburger P."/>
            <person name="Mueller R.-W."/>
            <person name="Bruemmer F."/>
            <person name="Labrenz M."/>
            <person name="Spormann A.M."/>
            <person name="Op den Camp H."/>
            <person name="Overmann J."/>
            <person name="Amann R."/>
            <person name="Jetten M.S.M."/>
            <person name="Mascher T."/>
            <person name="Medema M.H."/>
            <person name="Devos D.P."/>
            <person name="Kaster A.-K."/>
            <person name="Ovreas L."/>
            <person name="Rohde M."/>
            <person name="Galperin M.Y."/>
            <person name="Jogler C."/>
        </authorList>
    </citation>
    <scope>NUCLEOTIDE SEQUENCE [LARGE SCALE GENOMIC DNA]</scope>
    <source>
        <strain evidence="1 2">CA12</strain>
    </source>
</reference>
<evidence type="ECO:0000313" key="1">
    <source>
        <dbReference type="EMBL" id="QDT15074.1"/>
    </source>
</evidence>
<dbReference type="AlphaFoldDB" id="A0A517P6S5"/>
<keyword evidence="2" id="KW-1185">Reference proteome</keyword>
<dbReference type="EMBL" id="CP036265">
    <property type="protein sequence ID" value="QDT15074.1"/>
    <property type="molecule type" value="Genomic_DNA"/>
</dbReference>
<evidence type="ECO:0000313" key="2">
    <source>
        <dbReference type="Proteomes" id="UP000318741"/>
    </source>
</evidence>
<dbReference type="Proteomes" id="UP000318741">
    <property type="component" value="Chromosome"/>
</dbReference>